<dbReference type="Pfam" id="PF13910">
    <property type="entry name" value="DUF4209"/>
    <property type="match status" value="1"/>
</dbReference>
<dbReference type="RefSeq" id="WP_138080316.1">
    <property type="nucleotide sequence ID" value="NZ_VAJM01000013.1"/>
</dbReference>
<dbReference type="EMBL" id="VAJM01000013">
    <property type="protein sequence ID" value="TLM89369.1"/>
    <property type="molecule type" value="Genomic_DNA"/>
</dbReference>
<gene>
    <name evidence="2" type="ORF">FDY95_20055</name>
</gene>
<dbReference type="OrthoDB" id="1123152at2"/>
<name>A0A5R8WK10_9BACT</name>
<evidence type="ECO:0000259" key="1">
    <source>
        <dbReference type="Pfam" id="PF13910"/>
    </source>
</evidence>
<feature type="domain" description="DUF4209" evidence="1">
    <location>
        <begin position="525"/>
        <end position="588"/>
    </location>
</feature>
<reference evidence="2 3" key="1">
    <citation type="submission" date="2019-05" db="EMBL/GenBank/DDBJ databases">
        <title>Hymenobacter edaphi sp. nov., isolated from abandoned arsenic-contaminated farmland soil.</title>
        <authorList>
            <person name="Nie L."/>
        </authorList>
    </citation>
    <scope>NUCLEOTIDE SEQUENCE [LARGE SCALE GENOMIC DNA]</scope>
    <source>
        <strain evidence="2 3">1-3-3-8</strain>
    </source>
</reference>
<organism evidence="2 3">
    <name type="scientific">Hymenobacter jeollabukensis</name>
    <dbReference type="NCBI Taxonomy" id="2025313"/>
    <lineage>
        <taxon>Bacteria</taxon>
        <taxon>Pseudomonadati</taxon>
        <taxon>Bacteroidota</taxon>
        <taxon>Cytophagia</taxon>
        <taxon>Cytophagales</taxon>
        <taxon>Hymenobacteraceae</taxon>
        <taxon>Hymenobacter</taxon>
    </lineage>
</organism>
<sequence>MGRRSRERLLEPGEEVTATALFARLEQQACQLNARNFAADFNTLRKTAEANGDLASAARLDLERAAQLVWLSAHGLTHFHSWEDPVAAAHYLEARKAETTNGMLRLRYALVWLITLPKGRHTGKLAVEAVADILAWLRQDKGEHEATQETYFELVELGLLLSRQYRCRAEEVRQTVLDYLLNGRQPVVLRWWQLQFFGKHPDLFTPAECERLDIVARQIYEHYHAEDRYMVQMVCDAAIPLAARAIRDARRWHGLKGDSIKAHAQRRYTEDPTDFVVQTLLNDALNCYHAAGDKQQVQAVEKLISATKHAARLQTVELDFTLDGPEGKFISAWLRKMPAWILEDSGLVFWRLRYNLVPHRPGTATVAEKPELADLFRHVAFDRNRNITTRHQDQGRNLPFRPYELMLGLYGHMRFETFAQGLQNGQITYATTLGFLREQTWLGQMEFQRGQDAADAPGYTLISWVEPALRSYFAEMERAQQDKEYQPDLMLCIDSLTLKMEAILRHFCRALDPPIATNRRSKSGDQQELTLEEVIQAVESYSGSDAGYWLRYVFTKEGWNVRNNVAHGFMSPKDYSVTMMQAVILALFVLATLHIAPPDSHPLEN</sequence>
<dbReference type="InterPro" id="IPR025209">
    <property type="entry name" value="DUF4209"/>
</dbReference>
<comment type="caution">
    <text evidence="2">The sequence shown here is derived from an EMBL/GenBank/DDBJ whole genome shotgun (WGS) entry which is preliminary data.</text>
</comment>
<evidence type="ECO:0000313" key="2">
    <source>
        <dbReference type="EMBL" id="TLM89369.1"/>
    </source>
</evidence>
<protein>
    <submittedName>
        <fullName evidence="2">DUF4209 domain-containing protein</fullName>
    </submittedName>
</protein>
<evidence type="ECO:0000313" key="3">
    <source>
        <dbReference type="Proteomes" id="UP000305517"/>
    </source>
</evidence>
<dbReference type="AlphaFoldDB" id="A0A5R8WK10"/>
<dbReference type="Proteomes" id="UP000305517">
    <property type="component" value="Unassembled WGS sequence"/>
</dbReference>
<accession>A0A5R8WK10</accession>
<proteinExistence type="predicted"/>
<keyword evidence="3" id="KW-1185">Reference proteome</keyword>